<dbReference type="AlphaFoldDB" id="A0A139BUR5"/>
<dbReference type="PROSITE" id="PS51007">
    <property type="entry name" value="CYTC"/>
    <property type="match status" value="4"/>
</dbReference>
<keyword evidence="3 4" id="KW-0408">Iron</keyword>
<dbReference type="InterPro" id="IPR009056">
    <property type="entry name" value="Cyt_c-like_dom"/>
</dbReference>
<proteinExistence type="predicted"/>
<name>A0A139BUR5_9PROT</name>
<evidence type="ECO:0000313" key="7">
    <source>
        <dbReference type="EMBL" id="KXS32710.1"/>
    </source>
</evidence>
<evidence type="ECO:0000313" key="8">
    <source>
        <dbReference type="Proteomes" id="UP000070578"/>
    </source>
</evidence>
<protein>
    <submittedName>
        <fullName evidence="7">Cytochrome c, class I</fullName>
    </submittedName>
</protein>
<feature type="domain" description="Cytochrome c" evidence="6">
    <location>
        <begin position="342"/>
        <end position="431"/>
    </location>
</feature>
<feature type="domain" description="Cytochrome c" evidence="6">
    <location>
        <begin position="66"/>
        <end position="169"/>
    </location>
</feature>
<reference evidence="7 8" key="1">
    <citation type="submission" date="2016-02" db="EMBL/GenBank/DDBJ databases">
        <authorList>
            <person name="Wen L."/>
            <person name="He K."/>
            <person name="Yang H."/>
        </authorList>
    </citation>
    <scope>NUCLEOTIDE SEQUENCE [LARGE SCALE GENOMIC DNA]</scope>
    <source>
        <strain evidence="7">ShG14-8</strain>
    </source>
</reference>
<organism evidence="7 8">
    <name type="scientific">Candidatus Gallionella acididurans</name>
    <dbReference type="NCBI Taxonomy" id="1796491"/>
    <lineage>
        <taxon>Bacteria</taxon>
        <taxon>Pseudomonadati</taxon>
        <taxon>Pseudomonadota</taxon>
        <taxon>Betaproteobacteria</taxon>
        <taxon>Nitrosomonadales</taxon>
        <taxon>Gallionellaceae</taxon>
        <taxon>Gallionella</taxon>
    </lineage>
</organism>
<gene>
    <name evidence="7" type="ORF">AWT59_1173</name>
</gene>
<keyword evidence="2 4" id="KW-0479">Metal-binding</keyword>
<feature type="domain" description="Cytochrome c" evidence="6">
    <location>
        <begin position="595"/>
        <end position="688"/>
    </location>
</feature>
<dbReference type="InterPro" id="IPR051459">
    <property type="entry name" value="Cytochrome_c-type_DH"/>
</dbReference>
<comment type="caution">
    <text evidence="7">The sequence shown here is derived from an EMBL/GenBank/DDBJ whole genome shotgun (WGS) entry which is preliminary data.</text>
</comment>
<dbReference type="GO" id="GO:0009055">
    <property type="term" value="F:electron transfer activity"/>
    <property type="evidence" value="ECO:0007669"/>
    <property type="project" value="InterPro"/>
</dbReference>
<dbReference type="InterPro" id="IPR036909">
    <property type="entry name" value="Cyt_c-like_dom_sf"/>
</dbReference>
<dbReference type="GO" id="GO:0046872">
    <property type="term" value="F:metal ion binding"/>
    <property type="evidence" value="ECO:0007669"/>
    <property type="project" value="UniProtKB-KW"/>
</dbReference>
<feature type="region of interest" description="Disordered" evidence="5">
    <location>
        <begin position="690"/>
        <end position="710"/>
    </location>
</feature>
<dbReference type="SUPFAM" id="SSF46626">
    <property type="entry name" value="Cytochrome c"/>
    <property type="match status" value="5"/>
</dbReference>
<feature type="domain" description="Cytochrome c" evidence="6">
    <location>
        <begin position="212"/>
        <end position="321"/>
    </location>
</feature>
<evidence type="ECO:0000256" key="3">
    <source>
        <dbReference type="ARBA" id="ARBA00023004"/>
    </source>
</evidence>
<keyword evidence="1 4" id="KW-0349">Heme</keyword>
<dbReference type="Proteomes" id="UP000070578">
    <property type="component" value="Unassembled WGS sequence"/>
</dbReference>
<dbReference type="GO" id="GO:0020037">
    <property type="term" value="F:heme binding"/>
    <property type="evidence" value="ECO:0007669"/>
    <property type="project" value="InterPro"/>
</dbReference>
<dbReference type="Gene3D" id="1.10.760.10">
    <property type="entry name" value="Cytochrome c-like domain"/>
    <property type="match status" value="4"/>
</dbReference>
<sequence>MTFGIYFNCGLGMNMFPRYSCSADVFLKRKQKMTCGFKFARYAGMLLSALLMNPAFSETPNAQADAQVRSGEYLAHLGDCIACHTAKDGKPMAGGVEFKTPFGIVHSTNITPDVKTGIGSYTFEQFDRAMRNGIADDGHNLYPAMPYPSFAKISASDMQALYAYVMHGVEPVNQPNKQNHMQWPFSMRFGLKFWNAAFLDSTPFNPDTAKSEQWNRGAYIVQGLGHCGSCHTPRGIGMHEKAMSQDGDAGKYFLTGSTVEAWHAVSLRNQWTEPEIAKFLKVGHNSHATAYGNMTEVVHFSTQHFSDSDLSAIGEYLSTLPPNAETGVIKPKPVTMAKDNDLYKTRGGLGYVQFCSTCHQVDGRGLDKFFPPLANNSSVQSSDPTSVIHVVLSGWKSAETQQAKRAFFMPNYSSLSDQELAEIVSFVRTQWGNQGDPVSTVEIRKVRDEIALKPAEPSKFVVPRYADMLASPNADQLIYGMRLMVETKALLPNNVGDVLTCNSCHLNGGTVAHASPYVGLAAIFPSYQPRAGKIIDFKDRVNGCMRRSMNGKLLDRDSKEMLAMIAYMDNMKGNFKADDTIPGRGVGKIDKTIVPNADNGKKVYKDQCAVCHGDKGEGTRRADGSYVFPPLWGKQSYNIGAGIAKTYTAAAFVKNNMPISNTLSFPLGQGGLTDQQAVDVAEYYTHMPRPDFADKRKDWPKGGKPSDSRY</sequence>
<evidence type="ECO:0000256" key="4">
    <source>
        <dbReference type="PROSITE-ProRule" id="PRU00433"/>
    </source>
</evidence>
<evidence type="ECO:0000259" key="6">
    <source>
        <dbReference type="PROSITE" id="PS51007"/>
    </source>
</evidence>
<dbReference type="Pfam" id="PF00034">
    <property type="entry name" value="Cytochrom_C"/>
    <property type="match status" value="3"/>
</dbReference>
<dbReference type="PANTHER" id="PTHR35008:SF8">
    <property type="entry name" value="ALCOHOL DEHYDROGENASE CYTOCHROME C SUBUNIT"/>
    <property type="match status" value="1"/>
</dbReference>
<dbReference type="Pfam" id="PF21342">
    <property type="entry name" value="SoxA-TsdA_cyt-c"/>
    <property type="match status" value="1"/>
</dbReference>
<dbReference type="PATRIC" id="fig|1796491.3.peg.1281"/>
<reference evidence="7 8" key="2">
    <citation type="submission" date="2016-03" db="EMBL/GenBank/DDBJ databases">
        <title>New uncultured bacterium of the family Gallionellaceae from acid mine drainage: description and reconstruction of genome based on metagenomic analysis of microbial community.</title>
        <authorList>
            <person name="Kadnikov V."/>
            <person name="Ivasenko D."/>
            <person name="Beletsky A."/>
            <person name="Mardanov A."/>
            <person name="Danilova E."/>
            <person name="Pimenov N."/>
            <person name="Karnachuk O."/>
            <person name="Ravin N."/>
        </authorList>
    </citation>
    <scope>NUCLEOTIDE SEQUENCE [LARGE SCALE GENOMIC DNA]</scope>
    <source>
        <strain evidence="7">ShG14-8</strain>
    </source>
</reference>
<evidence type="ECO:0000256" key="1">
    <source>
        <dbReference type="ARBA" id="ARBA00022617"/>
    </source>
</evidence>
<evidence type="ECO:0000256" key="5">
    <source>
        <dbReference type="SAM" id="MobiDB-lite"/>
    </source>
</evidence>
<accession>A0A139BUR5</accession>
<evidence type="ECO:0000256" key="2">
    <source>
        <dbReference type="ARBA" id="ARBA00022723"/>
    </source>
</evidence>
<dbReference type="PANTHER" id="PTHR35008">
    <property type="entry name" value="BLL4482 PROTEIN-RELATED"/>
    <property type="match status" value="1"/>
</dbReference>
<dbReference type="EMBL" id="LSLI01000021">
    <property type="protein sequence ID" value="KXS32710.1"/>
    <property type="molecule type" value="Genomic_DNA"/>
</dbReference>